<gene>
    <name evidence="2" type="ORF">BESB_072590</name>
</gene>
<dbReference type="AlphaFoldDB" id="A0A2A9MEP9"/>
<dbReference type="GeneID" id="40312185"/>
<proteinExistence type="predicted"/>
<evidence type="ECO:0000313" key="2">
    <source>
        <dbReference type="EMBL" id="PFH34107.1"/>
    </source>
</evidence>
<feature type="region of interest" description="Disordered" evidence="1">
    <location>
        <begin position="1"/>
        <end position="26"/>
    </location>
</feature>
<sequence>MEDTGGVTCRPDRPSNLSTQNEETESCRIIDGSEDRSPCVPRVDPREDRFDQAMEAALYVETKELKRRPKLKRMKLQFYKTKM</sequence>
<evidence type="ECO:0000313" key="3">
    <source>
        <dbReference type="Proteomes" id="UP000224006"/>
    </source>
</evidence>
<organism evidence="2 3">
    <name type="scientific">Besnoitia besnoiti</name>
    <name type="common">Apicomplexan protozoan</name>
    <dbReference type="NCBI Taxonomy" id="94643"/>
    <lineage>
        <taxon>Eukaryota</taxon>
        <taxon>Sar</taxon>
        <taxon>Alveolata</taxon>
        <taxon>Apicomplexa</taxon>
        <taxon>Conoidasida</taxon>
        <taxon>Coccidia</taxon>
        <taxon>Eucoccidiorida</taxon>
        <taxon>Eimeriorina</taxon>
        <taxon>Sarcocystidae</taxon>
        <taxon>Besnoitia</taxon>
    </lineage>
</organism>
<dbReference type="VEuPathDB" id="ToxoDB:BESB_072590"/>
<reference evidence="2 3" key="1">
    <citation type="submission" date="2017-09" db="EMBL/GenBank/DDBJ databases">
        <title>Genome sequencing of Besnoitia besnoiti strain Bb-Ger1.</title>
        <authorList>
            <person name="Schares G."/>
            <person name="Venepally P."/>
            <person name="Lorenzi H.A."/>
        </authorList>
    </citation>
    <scope>NUCLEOTIDE SEQUENCE [LARGE SCALE GENOMIC DNA]</scope>
    <source>
        <strain evidence="2 3">Bb-Ger1</strain>
    </source>
</reference>
<dbReference type="EMBL" id="NWUJ01000007">
    <property type="protein sequence ID" value="PFH34107.1"/>
    <property type="molecule type" value="Genomic_DNA"/>
</dbReference>
<dbReference type="RefSeq" id="XP_029218116.1">
    <property type="nucleotide sequence ID" value="XM_029365632.1"/>
</dbReference>
<accession>A0A2A9MEP9</accession>
<name>A0A2A9MEP9_BESBE</name>
<dbReference type="Proteomes" id="UP000224006">
    <property type="component" value="Unassembled WGS sequence"/>
</dbReference>
<protein>
    <submittedName>
        <fullName evidence="2">Zinc finger (CCCH type) motif-containing protein</fullName>
    </submittedName>
</protein>
<keyword evidence="3" id="KW-1185">Reference proteome</keyword>
<evidence type="ECO:0000256" key="1">
    <source>
        <dbReference type="SAM" id="MobiDB-lite"/>
    </source>
</evidence>
<dbReference type="KEGG" id="bbes:BESB_072590"/>
<comment type="caution">
    <text evidence="2">The sequence shown here is derived from an EMBL/GenBank/DDBJ whole genome shotgun (WGS) entry which is preliminary data.</text>
</comment>